<dbReference type="AlphaFoldDB" id="A0A6G0WJ35"/>
<dbReference type="Proteomes" id="UP000478052">
    <property type="component" value="Unassembled WGS sequence"/>
</dbReference>
<proteinExistence type="predicted"/>
<protein>
    <submittedName>
        <fullName evidence="1">ATP-dependent DNA helicase PIF1-like</fullName>
    </submittedName>
</protein>
<dbReference type="CDD" id="cd18809">
    <property type="entry name" value="SF1_C_RecD"/>
    <property type="match status" value="1"/>
</dbReference>
<name>A0A6G0WJ35_APHCR</name>
<keyword evidence="1" id="KW-0067">ATP-binding</keyword>
<dbReference type="GO" id="GO:0004386">
    <property type="term" value="F:helicase activity"/>
    <property type="evidence" value="ECO:0007669"/>
    <property type="project" value="UniProtKB-KW"/>
</dbReference>
<gene>
    <name evidence="1" type="ORF">FWK35_00027383</name>
</gene>
<organism evidence="1 2">
    <name type="scientific">Aphis craccivora</name>
    <name type="common">Cowpea aphid</name>
    <dbReference type="NCBI Taxonomy" id="307492"/>
    <lineage>
        <taxon>Eukaryota</taxon>
        <taxon>Metazoa</taxon>
        <taxon>Ecdysozoa</taxon>
        <taxon>Arthropoda</taxon>
        <taxon>Hexapoda</taxon>
        <taxon>Insecta</taxon>
        <taxon>Pterygota</taxon>
        <taxon>Neoptera</taxon>
        <taxon>Paraneoptera</taxon>
        <taxon>Hemiptera</taxon>
        <taxon>Sternorrhyncha</taxon>
        <taxon>Aphidomorpha</taxon>
        <taxon>Aphidoidea</taxon>
        <taxon>Aphididae</taxon>
        <taxon>Aphidini</taxon>
        <taxon>Aphis</taxon>
        <taxon>Aphis</taxon>
    </lineage>
</organism>
<keyword evidence="2" id="KW-1185">Reference proteome</keyword>
<evidence type="ECO:0000313" key="1">
    <source>
        <dbReference type="EMBL" id="KAF0727235.1"/>
    </source>
</evidence>
<dbReference type="OrthoDB" id="6141723at2759"/>
<keyword evidence="1" id="KW-0547">Nucleotide-binding</keyword>
<reference evidence="1 2" key="1">
    <citation type="submission" date="2019-08" db="EMBL/GenBank/DDBJ databases">
        <title>Whole genome of Aphis craccivora.</title>
        <authorList>
            <person name="Voronova N.V."/>
            <person name="Shulinski R.S."/>
            <person name="Bandarenka Y.V."/>
            <person name="Zhorov D.G."/>
            <person name="Warner D."/>
        </authorList>
    </citation>
    <scope>NUCLEOTIDE SEQUENCE [LARGE SCALE GENOMIC DNA]</scope>
    <source>
        <strain evidence="1">180601</strain>
        <tissue evidence="1">Whole Body</tissue>
    </source>
</reference>
<accession>A0A6G0WJ35</accession>
<evidence type="ECO:0000313" key="2">
    <source>
        <dbReference type="Proteomes" id="UP000478052"/>
    </source>
</evidence>
<keyword evidence="1" id="KW-0347">Helicase</keyword>
<keyword evidence="1" id="KW-0378">Hydrolase</keyword>
<sequence>MTIHKSQGGTFPEIVYEYDKKHSQQLLYVALSISSKNDFKLYHGRRYNPSMSRYYFDKERLINCQGLQSHAADIIDSVSSVCNFLLISETNLSEEQSMDIPHFN</sequence>
<comment type="caution">
    <text evidence="1">The sequence shown here is derived from an EMBL/GenBank/DDBJ whole genome shotgun (WGS) entry which is preliminary data.</text>
</comment>
<dbReference type="EMBL" id="VUJU01008688">
    <property type="protein sequence ID" value="KAF0727235.1"/>
    <property type="molecule type" value="Genomic_DNA"/>
</dbReference>